<dbReference type="InterPro" id="IPR052529">
    <property type="entry name" value="Bact_Transport_Assoc"/>
</dbReference>
<gene>
    <name evidence="3" type="ORF">EKK97_11205</name>
</gene>
<dbReference type="KEGG" id="htx:EKK97_11205"/>
<dbReference type="PANTHER" id="PTHR30590:SF2">
    <property type="entry name" value="INNER MEMBRANE PROTEIN"/>
    <property type="match status" value="1"/>
</dbReference>
<reference evidence="3 4" key="1">
    <citation type="submission" date="2019-01" db="EMBL/GenBank/DDBJ databases">
        <title>Complete genome of a denitifying bacterium Halomons sp. BC-M4-5.</title>
        <authorList>
            <person name="Wang L."/>
            <person name="Shao Z."/>
        </authorList>
    </citation>
    <scope>NUCLEOTIDE SEQUENCE [LARGE SCALE GENOMIC DNA]</scope>
    <source>
        <strain evidence="3 4">BC-M4-5</strain>
    </source>
</reference>
<protein>
    <submittedName>
        <fullName evidence="3">DUF418 domain-containing protein</fullName>
    </submittedName>
</protein>
<evidence type="ECO:0000313" key="3">
    <source>
        <dbReference type="EMBL" id="QHC50051.1"/>
    </source>
</evidence>
<evidence type="ECO:0000313" key="4">
    <source>
        <dbReference type="Proteomes" id="UP000464013"/>
    </source>
</evidence>
<proteinExistence type="predicted"/>
<dbReference type="Pfam" id="PF04235">
    <property type="entry name" value="DUF418"/>
    <property type="match status" value="1"/>
</dbReference>
<evidence type="ECO:0000259" key="2">
    <source>
        <dbReference type="Pfam" id="PF04235"/>
    </source>
</evidence>
<feature type="domain" description="DUF418" evidence="2">
    <location>
        <begin position="229"/>
        <end position="389"/>
    </location>
</feature>
<feature type="transmembrane region" description="Helical" evidence="1">
    <location>
        <begin position="211"/>
        <end position="232"/>
    </location>
</feature>
<keyword evidence="1" id="KW-1133">Transmembrane helix</keyword>
<keyword evidence="4" id="KW-1185">Reference proteome</keyword>
<dbReference type="RefSeq" id="WP_159551905.1">
    <property type="nucleotide sequence ID" value="NZ_CP035042.1"/>
</dbReference>
<organism evidence="3 4">
    <name type="scientific">Billgrantia tianxiuensis</name>
    <dbReference type="NCBI Taxonomy" id="2497861"/>
    <lineage>
        <taxon>Bacteria</taxon>
        <taxon>Pseudomonadati</taxon>
        <taxon>Pseudomonadota</taxon>
        <taxon>Gammaproteobacteria</taxon>
        <taxon>Oceanospirillales</taxon>
        <taxon>Halomonadaceae</taxon>
        <taxon>Billgrantia</taxon>
    </lineage>
</organism>
<sequence>MSDRIEALDVLRGVALLGILVMNVQAFAMPQAAYMNPTAWGRLEGVDLAAWLVSHLLADQKMMALFSMLFGAGIVLFTERAEAAGRPVGSLHFRRQGWLLLFGVVHAYLIWYGDILFTYAVCGMLLYPCRRLSPAIQLILGLTLLSVASAIFLFLGGTMSMWPEAERLALQAEWHPPVEQLQTEIARYRSGWFEQFPYRAELAFEVQTFTLLVWGLWRAAGLMLIGMALYRLGVLSGQAGRRTYVAMLGAALTLGLPVVAYGIYWNFANGWGPSSLFVGTQFNYWGSVLVSLGWVACVMLALKAAWLPGLTRKLAAVGRTAFSQYILQSVLCSLIFQGYGLGWFGRVERSEQLGIVLAIWLLQLWLAALWLRHFQYGPLEWLWRSLTYRRAQPFRR</sequence>
<dbReference type="InterPro" id="IPR007349">
    <property type="entry name" value="DUF418"/>
</dbReference>
<keyword evidence="1" id="KW-0472">Membrane</keyword>
<dbReference type="PANTHER" id="PTHR30590">
    <property type="entry name" value="INNER MEMBRANE PROTEIN"/>
    <property type="match status" value="1"/>
</dbReference>
<feature type="transmembrane region" description="Helical" evidence="1">
    <location>
        <begin position="244"/>
        <end position="264"/>
    </location>
</feature>
<dbReference type="AlphaFoldDB" id="A0A6I6SL99"/>
<feature type="transmembrane region" description="Helical" evidence="1">
    <location>
        <begin position="138"/>
        <end position="162"/>
    </location>
</feature>
<feature type="transmembrane region" description="Helical" evidence="1">
    <location>
        <begin position="98"/>
        <end position="126"/>
    </location>
</feature>
<keyword evidence="1" id="KW-0812">Transmembrane</keyword>
<accession>A0A6I6SL99</accession>
<dbReference type="EMBL" id="CP035042">
    <property type="protein sequence ID" value="QHC50051.1"/>
    <property type="molecule type" value="Genomic_DNA"/>
</dbReference>
<evidence type="ECO:0000256" key="1">
    <source>
        <dbReference type="SAM" id="Phobius"/>
    </source>
</evidence>
<dbReference type="OrthoDB" id="9807744at2"/>
<feature type="transmembrane region" description="Helical" evidence="1">
    <location>
        <begin position="62"/>
        <end position="78"/>
    </location>
</feature>
<feature type="transmembrane region" description="Helical" evidence="1">
    <location>
        <begin position="322"/>
        <end position="341"/>
    </location>
</feature>
<feature type="transmembrane region" description="Helical" evidence="1">
    <location>
        <begin position="284"/>
        <end position="302"/>
    </location>
</feature>
<feature type="transmembrane region" description="Helical" evidence="1">
    <location>
        <begin position="353"/>
        <end position="371"/>
    </location>
</feature>
<dbReference type="Proteomes" id="UP000464013">
    <property type="component" value="Chromosome"/>
</dbReference>
<name>A0A6I6SL99_9GAMM</name>